<name>A0A383BAR1_9ZZZZ</name>
<dbReference type="EMBL" id="UINC01199026">
    <property type="protein sequence ID" value="SVE17256.1"/>
    <property type="molecule type" value="Genomic_DNA"/>
</dbReference>
<protein>
    <submittedName>
        <fullName evidence="1">Uncharacterized protein</fullName>
    </submittedName>
</protein>
<organism evidence="1">
    <name type="scientific">marine metagenome</name>
    <dbReference type="NCBI Taxonomy" id="408172"/>
    <lineage>
        <taxon>unclassified sequences</taxon>
        <taxon>metagenomes</taxon>
        <taxon>ecological metagenomes</taxon>
    </lineage>
</organism>
<gene>
    <name evidence="1" type="ORF">METZ01_LOCUS470110</name>
</gene>
<accession>A0A383BAR1</accession>
<evidence type="ECO:0000313" key="1">
    <source>
        <dbReference type="EMBL" id="SVE17256.1"/>
    </source>
</evidence>
<proteinExistence type="predicted"/>
<sequence>MANKIELYDVLDNTKNIYLSNNALENLIDFERVLDKLDLYVFENWKKGELVEGPMHSRYFVECSFMWPEKMMPNPLGAKRLLDYNITVTFKKSNLSTPVKDLATYPKNVSASFQEQQVETKEMPIWIVSIKIPRKLMTNVERGLAEFAGEDLDMEDIEKAENENLEQSAIAPEMAATEEVPQL</sequence>
<reference evidence="1" key="1">
    <citation type="submission" date="2018-05" db="EMBL/GenBank/DDBJ databases">
        <authorList>
            <person name="Lanie J.A."/>
            <person name="Ng W.-L."/>
            <person name="Kazmierczak K.M."/>
            <person name="Andrzejewski T.M."/>
            <person name="Davidsen T.M."/>
            <person name="Wayne K.J."/>
            <person name="Tettelin H."/>
            <person name="Glass J.I."/>
            <person name="Rusch D."/>
            <person name="Podicherti R."/>
            <person name="Tsui H.-C.T."/>
            <person name="Winkler M.E."/>
        </authorList>
    </citation>
    <scope>NUCLEOTIDE SEQUENCE</scope>
</reference>
<dbReference type="AlphaFoldDB" id="A0A383BAR1"/>